<dbReference type="InterPro" id="IPR029250">
    <property type="entry name" value="ECPIP"/>
</dbReference>
<organism evidence="2 3">
    <name type="scientific">Laticauda laticaudata</name>
    <name type="common">Blue-ringed sea krait</name>
    <name type="synonym">Blue-lipped sea krait</name>
    <dbReference type="NCBI Taxonomy" id="8630"/>
    <lineage>
        <taxon>Eukaryota</taxon>
        <taxon>Metazoa</taxon>
        <taxon>Chordata</taxon>
        <taxon>Craniata</taxon>
        <taxon>Vertebrata</taxon>
        <taxon>Euteleostomi</taxon>
        <taxon>Lepidosauria</taxon>
        <taxon>Squamata</taxon>
        <taxon>Bifurcata</taxon>
        <taxon>Unidentata</taxon>
        <taxon>Episquamata</taxon>
        <taxon>Toxicofera</taxon>
        <taxon>Serpentes</taxon>
        <taxon>Colubroidea</taxon>
        <taxon>Elapidae</taxon>
        <taxon>Laticaudinae</taxon>
        <taxon>Laticauda</taxon>
    </lineage>
</organism>
<dbReference type="GeneTree" id="ENSGT00390000016499"/>
<dbReference type="GO" id="GO:0140494">
    <property type="term" value="C:migrasome"/>
    <property type="evidence" value="ECO:0007669"/>
    <property type="project" value="Ensembl"/>
</dbReference>
<accession>A0A8C5SW45</accession>
<dbReference type="PANTHER" id="PTHR35658:SF1">
    <property type="entry name" value="CHROMOSOME 21 OPEN READING FRAME 62"/>
    <property type="match status" value="1"/>
</dbReference>
<reference evidence="2" key="2">
    <citation type="submission" date="2025-09" db="UniProtKB">
        <authorList>
            <consortium name="Ensembl"/>
        </authorList>
    </citation>
    <scope>IDENTIFICATION</scope>
</reference>
<proteinExistence type="predicted"/>
<dbReference type="PANTHER" id="PTHR35658">
    <property type="entry name" value="RCG58666, ISOFORM CRA_A"/>
    <property type="match status" value="1"/>
</dbReference>
<keyword evidence="1" id="KW-0732">Signal</keyword>
<dbReference type="GO" id="GO:0160040">
    <property type="term" value="P:mitocytosis"/>
    <property type="evidence" value="ECO:0007669"/>
    <property type="project" value="Ensembl"/>
</dbReference>
<dbReference type="Ensembl" id="ENSLLTT00000024599.1">
    <property type="protein sequence ID" value="ENSLLTP00000023736.1"/>
    <property type="gene ID" value="ENSLLTG00000017502.1"/>
</dbReference>
<sequence length="226" mass="25776">SQWNEDPRSIRIMAFSVHRNNLFLISLLSFCVDSSVCSEKNNILFFTKENTIRKCMCSDSINDCDYSLANLICNCMTVLPYTADKTYYNNLVIWFTETNMLRILLNITSVHNLKLSLCGTIPLTTKYLTIWGLQKLQIRSENNGQLKQQSLTISSSCDNGAQNKLMSYKDKSMITHVAVLDTSLFNDSGPLKAYSVENISNISNQFPYLDNFFIPSNKSCIITFIY</sequence>
<dbReference type="GO" id="GO:0070062">
    <property type="term" value="C:extracellular exosome"/>
    <property type="evidence" value="ECO:0007669"/>
    <property type="project" value="Ensembl"/>
</dbReference>
<dbReference type="GO" id="GO:0042802">
    <property type="term" value="F:identical protein binding"/>
    <property type="evidence" value="ECO:0007669"/>
    <property type="project" value="Ensembl"/>
</dbReference>
<feature type="chain" id="PRO_5034806178" evidence="1">
    <location>
        <begin position="39"/>
        <end position="226"/>
    </location>
</feature>
<dbReference type="Proteomes" id="UP000694406">
    <property type="component" value="Unplaced"/>
</dbReference>
<evidence type="ECO:0000313" key="3">
    <source>
        <dbReference type="Proteomes" id="UP000694406"/>
    </source>
</evidence>
<dbReference type="AlphaFoldDB" id="A0A8C5SW45"/>
<dbReference type="Pfam" id="PF15137">
    <property type="entry name" value="ECPIP"/>
    <property type="match status" value="1"/>
</dbReference>
<protein>
    <submittedName>
        <fullName evidence="2">Exosomal polycystin 1 interacting protein</fullName>
    </submittedName>
</protein>
<gene>
    <name evidence="2" type="primary">EPCIP</name>
</gene>
<feature type="signal peptide" evidence="1">
    <location>
        <begin position="1"/>
        <end position="38"/>
    </location>
</feature>
<evidence type="ECO:0000256" key="1">
    <source>
        <dbReference type="SAM" id="SignalP"/>
    </source>
</evidence>
<name>A0A8C5SW45_LATLA</name>
<reference evidence="2" key="1">
    <citation type="submission" date="2025-08" db="UniProtKB">
        <authorList>
            <consortium name="Ensembl"/>
        </authorList>
    </citation>
    <scope>IDENTIFICATION</scope>
</reference>
<evidence type="ECO:0000313" key="2">
    <source>
        <dbReference type="Ensembl" id="ENSLLTP00000023736.1"/>
    </source>
</evidence>
<keyword evidence="3" id="KW-1185">Reference proteome</keyword>